<organism evidence="1 2">
    <name type="scientific">Flavobacterium endophyticum</name>
    <dbReference type="NCBI Taxonomy" id="1540163"/>
    <lineage>
        <taxon>Bacteria</taxon>
        <taxon>Pseudomonadati</taxon>
        <taxon>Bacteroidota</taxon>
        <taxon>Flavobacteriia</taxon>
        <taxon>Flavobacteriales</taxon>
        <taxon>Flavobacteriaceae</taxon>
        <taxon>Flavobacterium</taxon>
    </lineage>
</organism>
<dbReference type="NCBIfam" id="NF033738">
    <property type="entry name" value="microvirid_RiPP"/>
    <property type="match status" value="1"/>
</dbReference>
<sequence length="75" mass="8438">MENEKKLKKPFFANFLESQVPEKELEKINGGTDAVTLKFPSDGEDGPGQIITSRIKDLYQTMKYPSDNDEDGVKS</sequence>
<dbReference type="RefSeq" id="WP_121375091.1">
    <property type="nucleotide sequence ID" value="NZ_RBLC01000001.1"/>
</dbReference>
<dbReference type="AlphaFoldDB" id="A0A495MLG1"/>
<accession>A0A495MLG1</accession>
<proteinExistence type="predicted"/>
<dbReference type="EMBL" id="RBLC01000001">
    <property type="protein sequence ID" value="RKS25713.1"/>
    <property type="molecule type" value="Genomic_DNA"/>
</dbReference>
<protein>
    <submittedName>
        <fullName evidence="1">Serine endopeptidase inhibitor I10-like protein</fullName>
    </submittedName>
</protein>
<comment type="caution">
    <text evidence="1">The sequence shown here is derived from an EMBL/GenBank/DDBJ whole genome shotgun (WGS) entry which is preliminary data.</text>
</comment>
<dbReference type="InterPro" id="IPR022217">
    <property type="entry name" value="Prot_inh_I10_marinostatin"/>
</dbReference>
<evidence type="ECO:0000313" key="2">
    <source>
        <dbReference type="Proteomes" id="UP000277579"/>
    </source>
</evidence>
<gene>
    <name evidence="1" type="ORF">CLV94_0755</name>
</gene>
<keyword evidence="2" id="KW-1185">Reference proteome</keyword>
<dbReference type="Pfam" id="PF12559">
    <property type="entry name" value="Inhibitor_I10"/>
    <property type="match status" value="1"/>
</dbReference>
<reference evidence="1 2" key="1">
    <citation type="submission" date="2018-10" db="EMBL/GenBank/DDBJ databases">
        <title>Genomic Encyclopedia of Archaeal and Bacterial Type Strains, Phase II (KMG-II): from individual species to whole genera.</title>
        <authorList>
            <person name="Goeker M."/>
        </authorList>
    </citation>
    <scope>NUCLEOTIDE SEQUENCE [LARGE SCALE GENOMIC DNA]</scope>
    <source>
        <strain evidence="1 2">DSM 29537</strain>
    </source>
</reference>
<evidence type="ECO:0000313" key="1">
    <source>
        <dbReference type="EMBL" id="RKS25713.1"/>
    </source>
</evidence>
<name>A0A495MLG1_9FLAO</name>
<dbReference type="Proteomes" id="UP000277579">
    <property type="component" value="Unassembled WGS sequence"/>
</dbReference>
<dbReference type="OrthoDB" id="678197at2"/>